<sequence length="449" mass="49388">MKKTLVLLALSLLLLCSVYGAGAQETNQKGAEKQVVTLRISHNMDFTTIPEAVVDAAARVNARYEQEGKPITIAFEKDYQTIDWTEYQNNIVFAHKINDAPDIFAMSDPAGLIKAGLLLDLTDMVKANSSKFVENVFAAATENGRVYAFPPDLPVRVIYYNRNVLKTIGWSDAEIKSLPKRIQSGEFSFEDFLSLCKEVVDKGGAKYGLTHRPGAGSDFLDILNVLGGQYYDEKGSLVFDQQGLTRFFKMTYDNANVTKITPPNLNQMGWTTINTMVGTGESFAYYGPIYSCSYVASAAKLTNEQFAAQEEFVLFPASKYSSKPFVVAAPQYIGISAKTKYPEICLDLFTELANGSSDLLARHAAKINSLSSVIAANSDPQMAANPIIKDVAYLADYAITVPSIYGISTYRSELFKQIVALELGQTTPEKAVADMKVQIQLNVKDVVFK</sequence>
<protein>
    <submittedName>
        <fullName evidence="1">Uncharacterized protein</fullName>
    </submittedName>
</protein>
<dbReference type="Gene3D" id="3.40.190.10">
    <property type="entry name" value="Periplasmic binding protein-like II"/>
    <property type="match status" value="1"/>
</dbReference>
<gene>
    <name evidence="1" type="ORF">SDC9_51964</name>
</gene>
<dbReference type="PANTHER" id="PTHR43649">
    <property type="entry name" value="ARABINOSE-BINDING PROTEIN-RELATED"/>
    <property type="match status" value="1"/>
</dbReference>
<dbReference type="PANTHER" id="PTHR43649:SF11">
    <property type="entry name" value="ABC TRANSPORTER SUBSTRATE-BINDING PROTEIN YESO-RELATED"/>
    <property type="match status" value="1"/>
</dbReference>
<evidence type="ECO:0000313" key="1">
    <source>
        <dbReference type="EMBL" id="MPM05673.1"/>
    </source>
</evidence>
<dbReference type="InterPro" id="IPR050490">
    <property type="entry name" value="Bact_solute-bd_prot1"/>
</dbReference>
<dbReference type="SUPFAM" id="SSF53850">
    <property type="entry name" value="Periplasmic binding protein-like II"/>
    <property type="match status" value="1"/>
</dbReference>
<comment type="caution">
    <text evidence="1">The sequence shown here is derived from an EMBL/GenBank/DDBJ whole genome shotgun (WGS) entry which is preliminary data.</text>
</comment>
<dbReference type="EMBL" id="VSSQ01001154">
    <property type="protein sequence ID" value="MPM05673.1"/>
    <property type="molecule type" value="Genomic_DNA"/>
</dbReference>
<organism evidence="1">
    <name type="scientific">bioreactor metagenome</name>
    <dbReference type="NCBI Taxonomy" id="1076179"/>
    <lineage>
        <taxon>unclassified sequences</taxon>
        <taxon>metagenomes</taxon>
        <taxon>ecological metagenomes</taxon>
    </lineage>
</organism>
<name>A0A644WU88_9ZZZZ</name>
<dbReference type="Pfam" id="PF01547">
    <property type="entry name" value="SBP_bac_1"/>
    <property type="match status" value="1"/>
</dbReference>
<dbReference type="AlphaFoldDB" id="A0A644WU88"/>
<proteinExistence type="predicted"/>
<reference evidence="1" key="1">
    <citation type="submission" date="2019-08" db="EMBL/GenBank/DDBJ databases">
        <authorList>
            <person name="Kucharzyk K."/>
            <person name="Murdoch R.W."/>
            <person name="Higgins S."/>
            <person name="Loffler F."/>
        </authorList>
    </citation>
    <scope>NUCLEOTIDE SEQUENCE</scope>
</reference>
<accession>A0A644WU88</accession>
<dbReference type="InterPro" id="IPR006059">
    <property type="entry name" value="SBP"/>
</dbReference>